<dbReference type="InterPro" id="IPR007210">
    <property type="entry name" value="ABC_Gly_betaine_transp_sub-bd"/>
</dbReference>
<dbReference type="Proteomes" id="UP001589814">
    <property type="component" value="Unassembled WGS sequence"/>
</dbReference>
<evidence type="ECO:0000256" key="1">
    <source>
        <dbReference type="SAM" id="SignalP"/>
    </source>
</evidence>
<dbReference type="Gene3D" id="3.40.190.100">
    <property type="entry name" value="Glycine betaine-binding periplasmic protein, domain 2"/>
    <property type="match status" value="1"/>
</dbReference>
<gene>
    <name evidence="3" type="ORF">ACFFHW_06370</name>
</gene>
<organism evidence="3 4">
    <name type="scientific">Kushneria aurantia</name>
    <dbReference type="NCBI Taxonomy" id="504092"/>
    <lineage>
        <taxon>Bacteria</taxon>
        <taxon>Pseudomonadati</taxon>
        <taxon>Pseudomonadota</taxon>
        <taxon>Gammaproteobacteria</taxon>
        <taxon>Oceanospirillales</taxon>
        <taxon>Halomonadaceae</taxon>
        <taxon>Kushneria</taxon>
    </lineage>
</organism>
<dbReference type="InterPro" id="IPR017783">
    <property type="entry name" value="ABC_choline_sub-bd"/>
</dbReference>
<name>A0ABV6G2G4_9GAMM</name>
<dbReference type="SUPFAM" id="SSF53850">
    <property type="entry name" value="Periplasmic binding protein-like II"/>
    <property type="match status" value="1"/>
</dbReference>
<evidence type="ECO:0000313" key="3">
    <source>
        <dbReference type="EMBL" id="MFC0267621.1"/>
    </source>
</evidence>
<reference evidence="3 4" key="1">
    <citation type="submission" date="2024-09" db="EMBL/GenBank/DDBJ databases">
        <authorList>
            <person name="Sun Q."/>
            <person name="Mori K."/>
        </authorList>
    </citation>
    <scope>NUCLEOTIDE SEQUENCE [LARGE SCALE GENOMIC DNA]</scope>
    <source>
        <strain evidence="3 4">CCM 7415</strain>
    </source>
</reference>
<dbReference type="RefSeq" id="WP_019950546.1">
    <property type="nucleotide sequence ID" value="NZ_JBHLVX010000022.1"/>
</dbReference>
<feature type="chain" id="PRO_5045769374" evidence="1">
    <location>
        <begin position="28"/>
        <end position="314"/>
    </location>
</feature>
<keyword evidence="4" id="KW-1185">Reference proteome</keyword>
<keyword evidence="1" id="KW-0732">Signal</keyword>
<sequence length="314" mass="34689">MRNAKLAGAFSFTFLTAGLTLAAPAQAQMDSVHFGSSPWPGVTVKTEVAVQLLEAMGYDTQRTELALSAIMQSLADGDLDVYLAGWYPNQATMVDPLVEQGRLEKLVVNVPDALSGLVVPAYVWNDGIHSLDDLVANGDRFDHTIYGIEAGAAMSDTIDQAISNDYAGLGDWQQQNSNTAAMLSQAGNMIENQQPVVFYGWRPHWMNLAFDLRYLEDSRPDSQIAGVEAQVWTLANPGMAEADPNVHRFFDQFVLDSEIQSEWIFAYSYEERDAADVAHDWIADNRDVVEGWLEGVTDHDGNPAMQRIESAFYN</sequence>
<dbReference type="CDD" id="cd13640">
    <property type="entry name" value="PBP2_ChoX"/>
    <property type="match status" value="1"/>
</dbReference>
<accession>A0ABV6G2G4</accession>
<evidence type="ECO:0000313" key="4">
    <source>
        <dbReference type="Proteomes" id="UP001589814"/>
    </source>
</evidence>
<proteinExistence type="predicted"/>
<comment type="caution">
    <text evidence="3">The sequence shown here is derived from an EMBL/GenBank/DDBJ whole genome shotgun (WGS) entry which is preliminary data.</text>
</comment>
<protein>
    <submittedName>
        <fullName evidence="3">ABC transporter substrate-binding protein</fullName>
    </submittedName>
</protein>
<dbReference type="EMBL" id="JBHLVX010000022">
    <property type="protein sequence ID" value="MFC0267621.1"/>
    <property type="molecule type" value="Genomic_DNA"/>
</dbReference>
<feature type="signal peptide" evidence="1">
    <location>
        <begin position="1"/>
        <end position="27"/>
    </location>
</feature>
<evidence type="ECO:0000259" key="2">
    <source>
        <dbReference type="Pfam" id="PF04069"/>
    </source>
</evidence>
<feature type="domain" description="ABC-type glycine betaine transport system substrate-binding" evidence="2">
    <location>
        <begin position="31"/>
        <end position="283"/>
    </location>
</feature>
<dbReference type="Pfam" id="PF04069">
    <property type="entry name" value="OpuAC"/>
    <property type="match status" value="1"/>
</dbReference>
<dbReference type="Gene3D" id="3.40.190.10">
    <property type="entry name" value="Periplasmic binding protein-like II"/>
    <property type="match status" value="1"/>
</dbReference>